<feature type="region of interest" description="Disordered" evidence="1">
    <location>
        <begin position="306"/>
        <end position="342"/>
    </location>
</feature>
<evidence type="ECO:0000313" key="2">
    <source>
        <dbReference type="EMBL" id="SEB83732.1"/>
    </source>
</evidence>
<evidence type="ECO:0000313" key="3">
    <source>
        <dbReference type="Proteomes" id="UP000182409"/>
    </source>
</evidence>
<name>A0A1H4MMZ0_9BACT</name>
<feature type="compositionally biased region" description="Low complexity" evidence="1">
    <location>
        <begin position="306"/>
        <end position="315"/>
    </location>
</feature>
<proteinExistence type="predicted"/>
<reference evidence="2 3" key="1">
    <citation type="submission" date="2016-10" db="EMBL/GenBank/DDBJ databases">
        <authorList>
            <person name="de Groot N.N."/>
        </authorList>
    </citation>
    <scope>NUCLEOTIDE SEQUENCE [LARGE SCALE GENOMIC DNA]</scope>
    <source>
        <strain evidence="2 3">AB35.6</strain>
    </source>
</reference>
<dbReference type="EMBL" id="FNSD01000001">
    <property type="protein sequence ID" value="SEB83732.1"/>
    <property type="molecule type" value="Genomic_DNA"/>
</dbReference>
<dbReference type="Proteomes" id="UP000182409">
    <property type="component" value="Unassembled WGS sequence"/>
</dbReference>
<organism evidence="2 3">
    <name type="scientific">Terriglobus roseus</name>
    <dbReference type="NCBI Taxonomy" id="392734"/>
    <lineage>
        <taxon>Bacteria</taxon>
        <taxon>Pseudomonadati</taxon>
        <taxon>Acidobacteriota</taxon>
        <taxon>Terriglobia</taxon>
        <taxon>Terriglobales</taxon>
        <taxon>Acidobacteriaceae</taxon>
        <taxon>Terriglobus</taxon>
    </lineage>
</organism>
<protein>
    <submittedName>
        <fullName evidence="2">Uncharacterized protein</fullName>
    </submittedName>
</protein>
<sequence length="359" mass="37126">MPPRPIAVKVPARETGAPWLAPETWFRLAMPAFVLVAATTIHAQAPLGSLKTEGAEVSGMVAVSDGRATIGNSAAVTAGALPAQISLKRGGEVKVCAGSAIHISQTTMTIAKPPLMLALDRGAVEIHTSAEKTDSILTPDLRFELSGAAALDLRIRVVPSGDTCVENVGKDAPVLHVTQTFGDATYFIRPGQRVLFERGSLREVVDHEANSCGCPRNGDNLVLAGKGKHGDGKIPEAVRTNPFPEAVSQGLVRPDTPQAPVGEVHAQVTSQLSYSGETGTASGPPGQTTTPADVAAVSAPPAIPAATVTSQTPTPANRPAPPAPDATDMRIESAAPPPAGPNPFHAIGRFFRRIFGVSK</sequence>
<feature type="compositionally biased region" description="Polar residues" evidence="1">
    <location>
        <begin position="274"/>
        <end position="287"/>
    </location>
</feature>
<dbReference type="AlphaFoldDB" id="A0A1H4MMZ0"/>
<accession>A0A1H4MMZ0</accession>
<feature type="region of interest" description="Disordered" evidence="1">
    <location>
        <begin position="274"/>
        <end position="293"/>
    </location>
</feature>
<gene>
    <name evidence="2" type="ORF">SAMN05443244_1966</name>
</gene>
<evidence type="ECO:0000256" key="1">
    <source>
        <dbReference type="SAM" id="MobiDB-lite"/>
    </source>
</evidence>